<name>A0A6A8MDI7_9LACO</name>
<protein>
    <recommendedName>
        <fullName evidence="3">DUF2642 domain-containing protein</fullName>
    </recommendedName>
</protein>
<keyword evidence="2" id="KW-1185">Reference proteome</keyword>
<dbReference type="EMBL" id="VUMX01000003">
    <property type="protein sequence ID" value="MST86469.1"/>
    <property type="molecule type" value="Genomic_DNA"/>
</dbReference>
<dbReference type="RefSeq" id="WP_154547264.1">
    <property type="nucleotide sequence ID" value="NZ_VUMX01000003.1"/>
</dbReference>
<gene>
    <name evidence="1" type="ORF">FYJ62_02090</name>
</gene>
<proteinExistence type="predicted"/>
<evidence type="ECO:0000313" key="2">
    <source>
        <dbReference type="Proteomes" id="UP000438120"/>
    </source>
</evidence>
<sequence length="101" mass="11705">MTQFASLAQQAVKPFKNAFHYLFGYDLDRLRILPDSMDENIANLQQAFLHREYALITFDNGDVQVGQITKRISSSRFVLRDADNKIFYLIDVNHILTVELP</sequence>
<comment type="caution">
    <text evidence="1">The sequence shown here is derived from an EMBL/GenBank/DDBJ whole genome shotgun (WGS) entry which is preliminary data.</text>
</comment>
<reference evidence="1 2" key="1">
    <citation type="submission" date="2019-08" db="EMBL/GenBank/DDBJ databases">
        <title>In-depth cultivation of the pig gut microbiome towards novel bacterial diversity and tailored functional studies.</title>
        <authorList>
            <person name="Wylensek D."/>
            <person name="Hitch T.C.A."/>
            <person name="Clavel T."/>
        </authorList>
    </citation>
    <scope>NUCLEOTIDE SEQUENCE [LARGE SCALE GENOMIC DNA]</scope>
    <source>
        <strain evidence="1 2">Bifido-178-WT-2B</strain>
    </source>
</reference>
<dbReference type="OrthoDB" id="2325330at2"/>
<evidence type="ECO:0008006" key="3">
    <source>
        <dbReference type="Google" id="ProtNLM"/>
    </source>
</evidence>
<dbReference type="Proteomes" id="UP000438120">
    <property type="component" value="Unassembled WGS sequence"/>
</dbReference>
<organism evidence="1 2">
    <name type="scientific">Lactobacillus porci</name>
    <dbReference type="NCBI Taxonomy" id="2012477"/>
    <lineage>
        <taxon>Bacteria</taxon>
        <taxon>Bacillati</taxon>
        <taxon>Bacillota</taxon>
        <taxon>Bacilli</taxon>
        <taxon>Lactobacillales</taxon>
        <taxon>Lactobacillaceae</taxon>
        <taxon>Lactobacillus</taxon>
    </lineage>
</organism>
<dbReference type="AlphaFoldDB" id="A0A6A8MDI7"/>
<evidence type="ECO:0000313" key="1">
    <source>
        <dbReference type="EMBL" id="MST86469.1"/>
    </source>
</evidence>
<accession>A0A6A8MDI7</accession>